<keyword evidence="2" id="KW-0503">Monooxygenase</keyword>
<dbReference type="Proteomes" id="UP000727907">
    <property type="component" value="Unassembled WGS sequence"/>
</dbReference>
<reference evidence="2 3" key="1">
    <citation type="submission" date="2021-06" db="EMBL/GenBank/DDBJ databases">
        <authorList>
            <person name="Lee D.H."/>
        </authorList>
    </citation>
    <scope>NUCLEOTIDE SEQUENCE [LARGE SCALE GENOMIC DNA]</scope>
    <source>
        <strain evidence="2 3">MMS21-HV4-11</strain>
    </source>
</reference>
<dbReference type="GO" id="GO:0004497">
    <property type="term" value="F:monooxygenase activity"/>
    <property type="evidence" value="ECO:0007669"/>
    <property type="project" value="UniProtKB-KW"/>
</dbReference>
<protein>
    <submittedName>
        <fullName evidence="2">Antibiotic biosynthesis monooxygenase</fullName>
    </submittedName>
</protein>
<dbReference type="Pfam" id="PF03992">
    <property type="entry name" value="ABM"/>
    <property type="match status" value="1"/>
</dbReference>
<dbReference type="InterPro" id="IPR050744">
    <property type="entry name" value="AI-2_Isomerase_LsrG"/>
</dbReference>
<organism evidence="2 3">
    <name type="scientific">Reyranella humidisoli</name>
    <dbReference type="NCBI Taxonomy" id="2849149"/>
    <lineage>
        <taxon>Bacteria</taxon>
        <taxon>Pseudomonadati</taxon>
        <taxon>Pseudomonadota</taxon>
        <taxon>Alphaproteobacteria</taxon>
        <taxon>Hyphomicrobiales</taxon>
        <taxon>Reyranellaceae</taxon>
        <taxon>Reyranella</taxon>
    </lineage>
</organism>
<proteinExistence type="predicted"/>
<dbReference type="InterPro" id="IPR007138">
    <property type="entry name" value="ABM_dom"/>
</dbReference>
<dbReference type="PROSITE" id="PS51725">
    <property type="entry name" value="ABM"/>
    <property type="match status" value="1"/>
</dbReference>
<evidence type="ECO:0000259" key="1">
    <source>
        <dbReference type="PROSITE" id="PS51725"/>
    </source>
</evidence>
<evidence type="ECO:0000313" key="3">
    <source>
        <dbReference type="Proteomes" id="UP000727907"/>
    </source>
</evidence>
<keyword evidence="2" id="KW-0560">Oxidoreductase</keyword>
<sequence>MLIVLADARFDPAQADDVAAIARPMIEASRAEAGCAGYDYAFDMLEPGLMRVREWWKDEQALKDHFATPHMAVFLKALRGLKPKSVTIKCHELGPERPMPNQVSS</sequence>
<dbReference type="RefSeq" id="WP_216964924.1">
    <property type="nucleotide sequence ID" value="NZ_JAHOPB010000002.1"/>
</dbReference>
<name>A0ABS6INT7_9HYPH</name>
<evidence type="ECO:0000313" key="2">
    <source>
        <dbReference type="EMBL" id="MBU8876266.1"/>
    </source>
</evidence>
<comment type="caution">
    <text evidence="2">The sequence shown here is derived from an EMBL/GenBank/DDBJ whole genome shotgun (WGS) entry which is preliminary data.</text>
</comment>
<accession>A0ABS6INT7</accession>
<feature type="domain" description="ABM" evidence="1">
    <location>
        <begin position="2"/>
        <end position="90"/>
    </location>
</feature>
<dbReference type="PANTHER" id="PTHR33336:SF15">
    <property type="entry name" value="ABM DOMAIN-CONTAINING PROTEIN"/>
    <property type="match status" value="1"/>
</dbReference>
<dbReference type="PANTHER" id="PTHR33336">
    <property type="entry name" value="QUINOL MONOOXYGENASE YGIN-RELATED"/>
    <property type="match status" value="1"/>
</dbReference>
<keyword evidence="3" id="KW-1185">Reference proteome</keyword>
<dbReference type="EMBL" id="JAHOPB010000002">
    <property type="protein sequence ID" value="MBU8876266.1"/>
    <property type="molecule type" value="Genomic_DNA"/>
</dbReference>
<gene>
    <name evidence="2" type="ORF">KQ910_21005</name>
</gene>